<evidence type="ECO:0000259" key="3">
    <source>
        <dbReference type="PROSITE" id="PS51471"/>
    </source>
</evidence>
<dbReference type="Proteomes" id="UP001345827">
    <property type="component" value="Unassembled WGS sequence"/>
</dbReference>
<dbReference type="InterPro" id="IPR005123">
    <property type="entry name" value="Oxoglu/Fe-dep_dioxygenase_dom"/>
</dbReference>
<dbReference type="GO" id="GO:0016491">
    <property type="term" value="F:oxidoreductase activity"/>
    <property type="evidence" value="ECO:0007669"/>
    <property type="project" value="UniProtKB-KW"/>
</dbReference>
<keyword evidence="2" id="KW-0408">Iron</keyword>
<proteinExistence type="inferred from homology"/>
<dbReference type="Gene3D" id="2.60.120.330">
    <property type="entry name" value="B-lactam Antibiotic, Isopenicillin N Synthase, Chain"/>
    <property type="match status" value="1"/>
</dbReference>
<dbReference type="PANTHER" id="PTHR47990">
    <property type="entry name" value="2-OXOGLUTARATE (2OG) AND FE(II)-DEPENDENT OXYGENASE SUPERFAMILY PROTEIN-RELATED"/>
    <property type="match status" value="1"/>
</dbReference>
<dbReference type="EMBL" id="JAXLQG010000001">
    <property type="protein sequence ID" value="KAK5545808.1"/>
    <property type="molecule type" value="Genomic_DNA"/>
</dbReference>
<feature type="domain" description="Fe2OG dioxygenase" evidence="3">
    <location>
        <begin position="162"/>
        <end position="271"/>
    </location>
</feature>
<comment type="caution">
    <text evidence="4">The sequence shown here is derived from an EMBL/GenBank/DDBJ whole genome shotgun (WGS) entry which is preliminary data.</text>
</comment>
<evidence type="ECO:0000256" key="2">
    <source>
        <dbReference type="RuleBase" id="RU003682"/>
    </source>
</evidence>
<dbReference type="InterPro" id="IPR044861">
    <property type="entry name" value="IPNS-like_FE2OG_OXY"/>
</dbReference>
<dbReference type="InterPro" id="IPR027443">
    <property type="entry name" value="IPNS-like_sf"/>
</dbReference>
<evidence type="ECO:0000313" key="4">
    <source>
        <dbReference type="EMBL" id="KAK5545808.1"/>
    </source>
</evidence>
<evidence type="ECO:0000256" key="1">
    <source>
        <dbReference type="ARBA" id="ARBA00008056"/>
    </source>
</evidence>
<dbReference type="PROSITE" id="PS51471">
    <property type="entry name" value="FE2OG_OXY"/>
    <property type="match status" value="1"/>
</dbReference>
<evidence type="ECO:0000313" key="5">
    <source>
        <dbReference type="Proteomes" id="UP001345827"/>
    </source>
</evidence>
<name>A0AAV9QLM0_9PEZI</name>
<reference evidence="4 5" key="1">
    <citation type="submission" date="2023-06" db="EMBL/GenBank/DDBJ databases">
        <title>Black Yeasts Isolated from many extreme environments.</title>
        <authorList>
            <person name="Coleine C."/>
            <person name="Stajich J.E."/>
            <person name="Selbmann L."/>
        </authorList>
    </citation>
    <scope>NUCLEOTIDE SEQUENCE [LARGE SCALE GENOMIC DNA]</scope>
    <source>
        <strain evidence="4 5">CCFEE 5887</strain>
    </source>
</reference>
<accession>A0AAV9QLM0</accession>
<keyword evidence="5" id="KW-1185">Reference proteome</keyword>
<keyword evidence="2" id="KW-0560">Oxidoreductase</keyword>
<dbReference type="Pfam" id="PF03171">
    <property type="entry name" value="2OG-FeII_Oxy"/>
    <property type="match status" value="1"/>
</dbReference>
<comment type="similarity">
    <text evidence="1 2">Belongs to the iron/ascorbate-dependent oxidoreductase family.</text>
</comment>
<dbReference type="GO" id="GO:0046872">
    <property type="term" value="F:metal ion binding"/>
    <property type="evidence" value="ECO:0007669"/>
    <property type="project" value="UniProtKB-KW"/>
</dbReference>
<sequence>MSSNFPIIDISDLDSPSSQRRIADQVTQACREWGFLLLKNHPIPPSEVDEMFGLSKTFFSLPEPLKAQYPINSNSIGYMGSFQDRGKDDKMSMWFGGVPGSLLGPQNRDSLPPFWHEHAGKVEAFKHQCHGLVIKLLECFALALELPDRKFFAGAHKEDAGDGNSLRMLLYPARDEKPESYLEDVGSRMAEHTDSGSVTLLFQRAPGLEVMSPRGDEWVKAPFIEDCILVNLGDALSFWSGGQLKATMHRVTFDGLPHDRERQSMAYFGAANPDTVLQPIVQGEKAMEKYYSNGVEVEPGITVGELSRIIMRDIYGAAFQSTQEKEALKMEGARQATAVV</sequence>
<dbReference type="InterPro" id="IPR050231">
    <property type="entry name" value="Iron_ascorbate_oxido_reductase"/>
</dbReference>
<dbReference type="Pfam" id="PF14226">
    <property type="entry name" value="DIOX_N"/>
    <property type="match status" value="1"/>
</dbReference>
<protein>
    <recommendedName>
        <fullName evidence="3">Fe2OG dioxygenase domain-containing protein</fullName>
    </recommendedName>
</protein>
<dbReference type="AlphaFoldDB" id="A0AAV9QLM0"/>
<dbReference type="GO" id="GO:0044283">
    <property type="term" value="P:small molecule biosynthetic process"/>
    <property type="evidence" value="ECO:0007669"/>
    <property type="project" value="UniProtKB-ARBA"/>
</dbReference>
<dbReference type="InterPro" id="IPR026992">
    <property type="entry name" value="DIOX_N"/>
</dbReference>
<gene>
    <name evidence="4" type="ORF">LTR25_000818</name>
</gene>
<organism evidence="4 5">
    <name type="scientific">Vermiconidia calcicola</name>
    <dbReference type="NCBI Taxonomy" id="1690605"/>
    <lineage>
        <taxon>Eukaryota</taxon>
        <taxon>Fungi</taxon>
        <taxon>Dikarya</taxon>
        <taxon>Ascomycota</taxon>
        <taxon>Pezizomycotina</taxon>
        <taxon>Dothideomycetes</taxon>
        <taxon>Dothideomycetidae</taxon>
        <taxon>Mycosphaerellales</taxon>
        <taxon>Extremaceae</taxon>
        <taxon>Vermiconidia</taxon>
    </lineage>
</organism>
<keyword evidence="2" id="KW-0479">Metal-binding</keyword>
<dbReference type="SUPFAM" id="SSF51197">
    <property type="entry name" value="Clavaminate synthase-like"/>
    <property type="match status" value="1"/>
</dbReference>